<dbReference type="NCBIfam" id="TIGR00525">
    <property type="entry name" value="folB"/>
    <property type="match status" value="1"/>
</dbReference>
<dbReference type="UniPathway" id="UPA00077">
    <property type="reaction ID" value="UER00154"/>
</dbReference>
<dbReference type="GO" id="GO:0046654">
    <property type="term" value="P:tetrahydrofolate biosynthetic process"/>
    <property type="evidence" value="ECO:0007669"/>
    <property type="project" value="UniProtKB-UniRule"/>
</dbReference>
<comment type="pathway">
    <text evidence="2 6">Cofactor biosynthesis; tetrahydrofolate biosynthesis; 2-amino-4-hydroxy-6-hydroxymethyl-7,8-dihydropteridine diphosphate from 7,8-dihydroneopterin triphosphate: step 3/4.</text>
</comment>
<dbReference type="Proteomes" id="UP000543804">
    <property type="component" value="Unassembled WGS sequence"/>
</dbReference>
<dbReference type="Pfam" id="PF02152">
    <property type="entry name" value="FolB"/>
    <property type="match status" value="1"/>
</dbReference>
<evidence type="ECO:0000256" key="6">
    <source>
        <dbReference type="RuleBase" id="RU362079"/>
    </source>
</evidence>
<feature type="domain" description="Dihydroneopterin aldolase/epimerase" evidence="7">
    <location>
        <begin position="10"/>
        <end position="123"/>
    </location>
</feature>
<dbReference type="InterPro" id="IPR006156">
    <property type="entry name" value="Dihydroneopterin_aldolase"/>
</dbReference>
<evidence type="ECO:0000259" key="7">
    <source>
        <dbReference type="SMART" id="SM00905"/>
    </source>
</evidence>
<dbReference type="PANTHER" id="PTHR42844">
    <property type="entry name" value="DIHYDRONEOPTERIN ALDOLASE 1-RELATED"/>
    <property type="match status" value="1"/>
</dbReference>
<dbReference type="RefSeq" id="WP_019542221.1">
    <property type="nucleotide sequence ID" value="NZ_JABAFA010000035.1"/>
</dbReference>
<keyword evidence="5 6" id="KW-0456">Lyase</keyword>
<comment type="function">
    <text evidence="6">Catalyzes the conversion of 7,8-dihydroneopterin to 6-hydroxymethyl-7,8-dihydropterin.</text>
</comment>
<dbReference type="AlphaFoldDB" id="A0A848BE88"/>
<evidence type="ECO:0000313" key="8">
    <source>
        <dbReference type="EMBL" id="NMD99527.1"/>
    </source>
</evidence>
<keyword evidence="9" id="KW-1185">Reference proteome</keyword>
<comment type="similarity">
    <text evidence="3 6">Belongs to the DHNA family.</text>
</comment>
<keyword evidence="4 6" id="KW-0289">Folate biosynthesis</keyword>
<evidence type="ECO:0000256" key="4">
    <source>
        <dbReference type="ARBA" id="ARBA00022909"/>
    </source>
</evidence>
<dbReference type="InterPro" id="IPR006157">
    <property type="entry name" value="FolB_dom"/>
</dbReference>
<dbReference type="EMBL" id="JABAFA010000035">
    <property type="protein sequence ID" value="NMD99527.1"/>
    <property type="molecule type" value="Genomic_DNA"/>
</dbReference>
<reference evidence="8 9" key="1">
    <citation type="submission" date="2020-04" db="EMBL/GenBank/DDBJ databases">
        <authorList>
            <person name="Hitch T.C.A."/>
            <person name="Wylensek D."/>
            <person name="Clavel T."/>
        </authorList>
    </citation>
    <scope>NUCLEOTIDE SEQUENCE [LARGE SCALE GENOMIC DNA]</scope>
    <source>
        <strain evidence="8 9">PG-130-P53-12</strain>
    </source>
</reference>
<dbReference type="GO" id="GO:0005737">
    <property type="term" value="C:cytoplasm"/>
    <property type="evidence" value="ECO:0007669"/>
    <property type="project" value="TreeGrafter"/>
</dbReference>
<name>A0A848BE88_9FIRM</name>
<dbReference type="SMART" id="SM00905">
    <property type="entry name" value="FolB"/>
    <property type="match status" value="1"/>
</dbReference>
<evidence type="ECO:0000256" key="5">
    <source>
        <dbReference type="ARBA" id="ARBA00023239"/>
    </source>
</evidence>
<dbReference type="FunFam" id="3.30.1130.10:FF:000003">
    <property type="entry name" value="7,8-dihydroneopterin aldolase"/>
    <property type="match status" value="1"/>
</dbReference>
<comment type="caution">
    <text evidence="8">The sequence shown here is derived from an EMBL/GenBank/DDBJ whole genome shotgun (WGS) entry which is preliminary data.</text>
</comment>
<evidence type="ECO:0000256" key="2">
    <source>
        <dbReference type="ARBA" id="ARBA00005013"/>
    </source>
</evidence>
<organism evidence="8 9">
    <name type="scientific">Selenomonas bovis</name>
    <dbReference type="NCBI Taxonomy" id="416586"/>
    <lineage>
        <taxon>Bacteria</taxon>
        <taxon>Bacillati</taxon>
        <taxon>Bacillota</taxon>
        <taxon>Negativicutes</taxon>
        <taxon>Selenomonadales</taxon>
        <taxon>Selenomonadaceae</taxon>
        <taxon>Selenomonas</taxon>
    </lineage>
</organism>
<dbReference type="GO" id="GO:0004150">
    <property type="term" value="F:dihydroneopterin aldolase activity"/>
    <property type="evidence" value="ECO:0007669"/>
    <property type="project" value="UniProtKB-UniRule"/>
</dbReference>
<dbReference type="EC" id="4.1.2.25" evidence="6"/>
<dbReference type="InterPro" id="IPR043133">
    <property type="entry name" value="GTP-CH-I_C/QueF"/>
</dbReference>
<dbReference type="Gene3D" id="3.30.1130.10">
    <property type="match status" value="1"/>
</dbReference>
<proteinExistence type="inferred from homology"/>
<dbReference type="SUPFAM" id="SSF55620">
    <property type="entry name" value="Tetrahydrobiopterin biosynthesis enzymes-like"/>
    <property type="match status" value="1"/>
</dbReference>
<evidence type="ECO:0000256" key="1">
    <source>
        <dbReference type="ARBA" id="ARBA00001353"/>
    </source>
</evidence>
<accession>A0A848BE88</accession>
<dbReference type="CDD" id="cd00534">
    <property type="entry name" value="DHNA_DHNTPE"/>
    <property type="match status" value="1"/>
</dbReference>
<gene>
    <name evidence="8" type="primary">folB</name>
    <name evidence="8" type="ORF">HF878_08630</name>
</gene>
<comment type="catalytic activity">
    <reaction evidence="1 6">
        <text>7,8-dihydroneopterin = 6-hydroxymethyl-7,8-dihydropterin + glycolaldehyde</text>
        <dbReference type="Rhea" id="RHEA:10540"/>
        <dbReference type="ChEBI" id="CHEBI:17001"/>
        <dbReference type="ChEBI" id="CHEBI:17071"/>
        <dbReference type="ChEBI" id="CHEBI:44841"/>
        <dbReference type="EC" id="4.1.2.25"/>
    </reaction>
</comment>
<evidence type="ECO:0000313" key="9">
    <source>
        <dbReference type="Proteomes" id="UP000543804"/>
    </source>
</evidence>
<dbReference type="PANTHER" id="PTHR42844:SF1">
    <property type="entry name" value="DIHYDRONEOPTERIN ALDOLASE 1-RELATED"/>
    <property type="match status" value="1"/>
</dbReference>
<evidence type="ECO:0000256" key="3">
    <source>
        <dbReference type="ARBA" id="ARBA00005708"/>
    </source>
</evidence>
<protein>
    <recommendedName>
        <fullName evidence="6">7,8-dihydroneopterin aldolase</fullName>
        <ecNumber evidence="6">4.1.2.25</ecNumber>
    </recommendedName>
</protein>
<sequence length="131" mass="14014">MRSEQTGDRISLEGMRFYGYHGCLPEERARGQAFLVDVVLTLPLAAAGASDDLAATVNYAEVFALARSVVEGAPCRLIEAVAERIARGVLARFARVEAVRVTVHKPAAPLPGVFHDAAVTVVRARDAEARA</sequence>
<dbReference type="GO" id="GO:0046656">
    <property type="term" value="P:folic acid biosynthetic process"/>
    <property type="evidence" value="ECO:0007669"/>
    <property type="project" value="UniProtKB-UniRule"/>
</dbReference>
<dbReference type="NCBIfam" id="TIGR00526">
    <property type="entry name" value="folB_dom"/>
    <property type="match status" value="1"/>
</dbReference>